<feature type="domain" description="G protein gamma" evidence="3">
    <location>
        <begin position="6"/>
        <end position="68"/>
    </location>
</feature>
<dbReference type="Pfam" id="PF00631">
    <property type="entry name" value="G-gamma"/>
    <property type="match status" value="1"/>
</dbReference>
<name>A0AAV7ZMY0_9EUKA</name>
<keyword evidence="1" id="KW-0175">Coiled coil</keyword>
<dbReference type="Proteomes" id="UP001150062">
    <property type="component" value="Unassembled WGS sequence"/>
</dbReference>
<evidence type="ECO:0000313" key="6">
    <source>
        <dbReference type="Proteomes" id="UP001146793"/>
    </source>
</evidence>
<feature type="coiled-coil region" evidence="1">
    <location>
        <begin position="3"/>
        <end position="30"/>
    </location>
</feature>
<dbReference type="SUPFAM" id="SSF48670">
    <property type="entry name" value="Transducin (heterotrimeric G protein), gamma chain"/>
    <property type="match status" value="1"/>
</dbReference>
<organism evidence="4 6">
    <name type="scientific">Anaeramoeba flamelloides</name>
    <dbReference type="NCBI Taxonomy" id="1746091"/>
    <lineage>
        <taxon>Eukaryota</taxon>
        <taxon>Metamonada</taxon>
        <taxon>Anaeramoebidae</taxon>
        <taxon>Anaeramoeba</taxon>
    </lineage>
</organism>
<reference evidence="4" key="2">
    <citation type="submission" date="2022-08" db="EMBL/GenBank/DDBJ databases">
        <title>Novel sulphate-reducing endosymbionts in the free-living metamonad Anaeramoeba.</title>
        <authorList>
            <person name="Jerlstrom-Hultqvist J."/>
            <person name="Cepicka I."/>
            <person name="Gallot-Lavallee L."/>
            <person name="Salas-Leiva D."/>
            <person name="Curtis B.A."/>
            <person name="Zahonova K."/>
            <person name="Pipaliya S."/>
            <person name="Dacks J."/>
            <person name="Roger A.J."/>
        </authorList>
    </citation>
    <scope>NUCLEOTIDE SEQUENCE</scope>
    <source>
        <strain evidence="4">Busselton2</strain>
    </source>
</reference>
<evidence type="ECO:0000313" key="7">
    <source>
        <dbReference type="Proteomes" id="UP001150062"/>
    </source>
</evidence>
<evidence type="ECO:0000256" key="1">
    <source>
        <dbReference type="SAM" id="Coils"/>
    </source>
</evidence>
<dbReference type="InterPro" id="IPR015898">
    <property type="entry name" value="G-protein_gamma-like_dom"/>
</dbReference>
<feature type="compositionally biased region" description="Basic residues" evidence="2">
    <location>
        <begin position="60"/>
        <end position="71"/>
    </location>
</feature>
<dbReference type="InterPro" id="IPR036284">
    <property type="entry name" value="GGL_sf"/>
</dbReference>
<evidence type="ECO:0000259" key="3">
    <source>
        <dbReference type="Pfam" id="PF00631"/>
    </source>
</evidence>
<keyword evidence="7" id="KW-1185">Reference proteome</keyword>
<proteinExistence type="predicted"/>
<reference evidence="5" key="1">
    <citation type="submission" date="2022-08" db="EMBL/GenBank/DDBJ databases">
        <title>Novel sulfate-reducing endosymbionts in the free-living metamonad Anaeramoeba.</title>
        <authorList>
            <person name="Jerlstrom-Hultqvist J."/>
            <person name="Cepicka I."/>
            <person name="Gallot-Lavallee L."/>
            <person name="Salas-Leiva D."/>
            <person name="Curtis B.A."/>
            <person name="Zahonova K."/>
            <person name="Pipaliya S."/>
            <person name="Dacks J."/>
            <person name="Roger A.J."/>
        </authorList>
    </citation>
    <scope>NUCLEOTIDE SEQUENCE</scope>
    <source>
        <strain evidence="5">Schooner1</strain>
    </source>
</reference>
<dbReference type="GO" id="GO:0007186">
    <property type="term" value="P:G protein-coupled receptor signaling pathway"/>
    <property type="evidence" value="ECO:0007669"/>
    <property type="project" value="InterPro"/>
</dbReference>
<feature type="region of interest" description="Disordered" evidence="2">
    <location>
        <begin position="41"/>
        <end position="71"/>
    </location>
</feature>
<dbReference type="Proteomes" id="UP001146793">
    <property type="component" value="Unassembled WGS sequence"/>
</dbReference>
<gene>
    <name evidence="4" type="ORF">M0812_12286</name>
    <name evidence="5" type="ORF">M0813_09491</name>
</gene>
<evidence type="ECO:0000313" key="4">
    <source>
        <dbReference type="EMBL" id="KAJ3442549.1"/>
    </source>
</evidence>
<comment type="caution">
    <text evidence="4">The sequence shown here is derived from an EMBL/GenBank/DDBJ whole genome shotgun (WGS) entry which is preliminary data.</text>
</comment>
<evidence type="ECO:0000313" key="5">
    <source>
        <dbReference type="EMBL" id="KAJ6227831.1"/>
    </source>
</evidence>
<accession>A0AAV7ZMY0</accession>
<dbReference type="AlphaFoldDB" id="A0AAV7ZMY0"/>
<dbReference type="EMBL" id="JANTQA010000026">
    <property type="protein sequence ID" value="KAJ3442549.1"/>
    <property type="molecule type" value="Genomic_DNA"/>
</dbReference>
<sequence>MTEKELEHYKKKIEQTKERLNTDIESTAEKASQSIIDYTNSVQDPLSPNFDQDKNPWTKQPKKKKGICNLL</sequence>
<feature type="compositionally biased region" description="Polar residues" evidence="2">
    <location>
        <begin position="41"/>
        <end position="50"/>
    </location>
</feature>
<dbReference type="Gene3D" id="4.10.260.10">
    <property type="entry name" value="Transducin (heterotrimeric G protein), gamma chain"/>
    <property type="match status" value="1"/>
</dbReference>
<protein>
    <submittedName>
        <fullName evidence="4">Guanine nucleotide-binding protein subunit gamma</fullName>
    </submittedName>
</protein>
<evidence type="ECO:0000256" key="2">
    <source>
        <dbReference type="SAM" id="MobiDB-lite"/>
    </source>
</evidence>
<dbReference type="EMBL" id="JAOAOG010000332">
    <property type="protein sequence ID" value="KAJ6227831.1"/>
    <property type="molecule type" value="Genomic_DNA"/>
</dbReference>